<dbReference type="EMBL" id="CAMPGE010003494">
    <property type="protein sequence ID" value="CAI2362329.1"/>
    <property type="molecule type" value="Genomic_DNA"/>
</dbReference>
<accession>A0AAD1UBC7</accession>
<feature type="active site" description="Proton acceptor" evidence="7">
    <location>
        <position position="140"/>
    </location>
</feature>
<evidence type="ECO:0000256" key="7">
    <source>
        <dbReference type="PIRSR" id="PIRSR630616-1"/>
    </source>
</evidence>
<evidence type="ECO:0000256" key="2">
    <source>
        <dbReference type="ARBA" id="ARBA00022527"/>
    </source>
</evidence>
<dbReference type="InterPro" id="IPR011009">
    <property type="entry name" value="Kinase-like_dom_sf"/>
</dbReference>
<sequence>MATCENYTILRKLGTGGFADVFLARNDNDQSICALKVIVKNSGFNEEFEAYIQKEIDTMKDLHHNYILNLVDSNMNAVYKRNTGAAYDVCFMALELAHEGDLFDYILQTNPFSEELVRYYLHQMVEAFDYMNQKGITHRDLKPENLLFDSEFNIKVSDFGWASRQARNTSNAGTLNYMAPEIKMQETYSPYPADIFSLGILLFTMVAKHPPFSMPDTQDKYYKVLVSNRSDLFWKYHTKRKPSGLDYFSESFRDLITQMLQLDPVTRPSLAEIKSHEWFNLPIPSKQEVKEEFKKRKQIIQEEKMRKDQELPEVVVGPEIYQNSIVHRGSEETKEEEAELVFKHLDTIKCDDLYHTTRECEIYHPMFSTLSQFFSSSPVEELFLVLLSSVAKLSTEYEISATCYKVDFKVVKDDIPVNICASVLQTDQEGISCVHFQKSIQGDIFLFNETYKQIKDFFGGHSNAEEPKGKEEI</sequence>
<keyword evidence="14" id="KW-1185">Reference proteome</keyword>
<keyword evidence="4 8" id="KW-0547">Nucleotide-binding</keyword>
<reference evidence="13" key="1">
    <citation type="submission" date="2023-07" db="EMBL/GenBank/DDBJ databases">
        <authorList>
            <consortium name="AG Swart"/>
            <person name="Singh M."/>
            <person name="Singh A."/>
            <person name="Seah K."/>
            <person name="Emmerich C."/>
        </authorList>
    </citation>
    <scope>NUCLEOTIDE SEQUENCE</scope>
    <source>
        <strain evidence="13">DP1</strain>
    </source>
</reference>
<feature type="binding site" evidence="8">
    <location>
        <position position="36"/>
    </location>
    <ligand>
        <name>ATP</name>
        <dbReference type="ChEBI" id="CHEBI:30616"/>
    </ligand>
</feature>
<evidence type="ECO:0000256" key="5">
    <source>
        <dbReference type="ARBA" id="ARBA00022777"/>
    </source>
</evidence>
<dbReference type="GO" id="GO:0004674">
    <property type="term" value="F:protein serine/threonine kinase activity"/>
    <property type="evidence" value="ECO:0007669"/>
    <property type="project" value="UniProtKB-KW"/>
</dbReference>
<evidence type="ECO:0000256" key="11">
    <source>
        <dbReference type="RuleBase" id="RU000304"/>
    </source>
</evidence>
<comment type="similarity">
    <text evidence="11">Belongs to the protein kinase superfamily.</text>
</comment>
<evidence type="ECO:0000256" key="6">
    <source>
        <dbReference type="ARBA" id="ARBA00022840"/>
    </source>
</evidence>
<dbReference type="PROSITE" id="PS50011">
    <property type="entry name" value="PROTEIN_KINASE_DOM"/>
    <property type="match status" value="1"/>
</dbReference>
<name>A0AAD1UBC7_EUPCR</name>
<keyword evidence="3" id="KW-0808">Transferase</keyword>
<protein>
    <recommendedName>
        <fullName evidence="12">Protein kinase domain-containing protein</fullName>
    </recommendedName>
</protein>
<keyword evidence="6 8" id="KW-0067">ATP-binding</keyword>
<evidence type="ECO:0000259" key="12">
    <source>
        <dbReference type="PROSITE" id="PS50011"/>
    </source>
</evidence>
<dbReference type="GO" id="GO:0005524">
    <property type="term" value="F:ATP binding"/>
    <property type="evidence" value="ECO:0007669"/>
    <property type="project" value="UniProtKB-UniRule"/>
</dbReference>
<feature type="domain" description="Protein kinase" evidence="12">
    <location>
        <begin position="7"/>
        <end position="279"/>
    </location>
</feature>
<keyword evidence="5" id="KW-0418">Kinase</keyword>
<dbReference type="FunFam" id="1.10.510.10:FF:000571">
    <property type="entry name" value="Maternal embryonic leucine zipper kinase"/>
    <property type="match status" value="1"/>
</dbReference>
<feature type="binding site" evidence="10">
    <location>
        <position position="40"/>
    </location>
    <ligand>
        <name>ATP</name>
        <dbReference type="ChEBI" id="CHEBI:30616"/>
    </ligand>
</feature>
<evidence type="ECO:0000256" key="8">
    <source>
        <dbReference type="PIRSR" id="PIRSR630616-2"/>
    </source>
</evidence>
<evidence type="ECO:0000256" key="4">
    <source>
        <dbReference type="ARBA" id="ARBA00022741"/>
    </source>
</evidence>
<dbReference type="InterPro" id="IPR008271">
    <property type="entry name" value="Ser/Thr_kinase_AS"/>
</dbReference>
<comment type="subunit">
    <text evidence="1">Monomer.</text>
</comment>
<evidence type="ECO:0000256" key="3">
    <source>
        <dbReference type="ARBA" id="ARBA00022679"/>
    </source>
</evidence>
<evidence type="ECO:0000256" key="10">
    <source>
        <dbReference type="PROSITE-ProRule" id="PRU10141"/>
    </source>
</evidence>
<dbReference type="InterPro" id="IPR017441">
    <property type="entry name" value="Protein_kinase_ATP_BS"/>
</dbReference>
<dbReference type="Pfam" id="PF00069">
    <property type="entry name" value="Pkinase"/>
    <property type="match status" value="1"/>
</dbReference>
<feature type="binding site" evidence="8">
    <location>
        <position position="158"/>
    </location>
    <ligand>
        <name>ATP</name>
        <dbReference type="ChEBI" id="CHEBI:30616"/>
    </ligand>
</feature>
<comment type="caution">
    <text evidence="13">The sequence shown here is derived from an EMBL/GenBank/DDBJ whole genome shotgun (WGS) entry which is preliminary data.</text>
</comment>
<dbReference type="SUPFAM" id="SSF56112">
    <property type="entry name" value="Protein kinase-like (PK-like)"/>
    <property type="match status" value="1"/>
</dbReference>
<dbReference type="InterPro" id="IPR030616">
    <property type="entry name" value="Aur-like"/>
</dbReference>
<evidence type="ECO:0000256" key="9">
    <source>
        <dbReference type="PIRSR" id="PIRSR630616-3"/>
    </source>
</evidence>
<organism evidence="13 14">
    <name type="scientific">Euplotes crassus</name>
    <dbReference type="NCBI Taxonomy" id="5936"/>
    <lineage>
        <taxon>Eukaryota</taxon>
        <taxon>Sar</taxon>
        <taxon>Alveolata</taxon>
        <taxon>Ciliophora</taxon>
        <taxon>Intramacronucleata</taxon>
        <taxon>Spirotrichea</taxon>
        <taxon>Hypotrichia</taxon>
        <taxon>Euplotida</taxon>
        <taxon>Euplotidae</taxon>
        <taxon>Moneuplotes</taxon>
    </lineage>
</organism>
<evidence type="ECO:0000313" key="13">
    <source>
        <dbReference type="EMBL" id="CAI2362329.1"/>
    </source>
</evidence>
<feature type="binding site" evidence="8">
    <location>
        <begin position="95"/>
        <end position="97"/>
    </location>
    <ligand>
        <name>ATP</name>
        <dbReference type="ChEBI" id="CHEBI:30616"/>
    </ligand>
</feature>
<feature type="binding site" evidence="8">
    <location>
        <begin position="144"/>
        <end position="145"/>
    </location>
    <ligand>
        <name>ATP</name>
        <dbReference type="ChEBI" id="CHEBI:30616"/>
    </ligand>
</feature>
<dbReference type="InterPro" id="IPR000719">
    <property type="entry name" value="Prot_kinase_dom"/>
</dbReference>
<dbReference type="PROSITE" id="PS00107">
    <property type="entry name" value="PROTEIN_KINASE_ATP"/>
    <property type="match status" value="1"/>
</dbReference>
<dbReference type="SMART" id="SM00220">
    <property type="entry name" value="S_TKc"/>
    <property type="match status" value="1"/>
</dbReference>
<feature type="cross-link" description="Glycyl lysine isopeptide (Lys-Gly) (interchain with G-Cter in SUMO2)" evidence="9">
    <location>
        <position position="142"/>
    </location>
</feature>
<dbReference type="PROSITE" id="PS00108">
    <property type="entry name" value="PROTEIN_KINASE_ST"/>
    <property type="match status" value="1"/>
</dbReference>
<dbReference type="Proteomes" id="UP001295684">
    <property type="component" value="Unassembled WGS sequence"/>
</dbReference>
<dbReference type="Gene3D" id="1.10.510.10">
    <property type="entry name" value="Transferase(Phosphotransferase) domain 1"/>
    <property type="match status" value="1"/>
</dbReference>
<keyword evidence="2 11" id="KW-0723">Serine/threonine-protein kinase</keyword>
<dbReference type="PANTHER" id="PTHR24350">
    <property type="entry name" value="SERINE/THREONINE-PROTEIN KINASE IAL-RELATED"/>
    <property type="match status" value="1"/>
</dbReference>
<gene>
    <name evidence="13" type="ORF">ECRASSUSDP1_LOCUS3651</name>
</gene>
<proteinExistence type="inferred from homology"/>
<evidence type="ECO:0000256" key="1">
    <source>
        <dbReference type="ARBA" id="ARBA00011245"/>
    </source>
</evidence>
<dbReference type="AlphaFoldDB" id="A0AAD1UBC7"/>
<evidence type="ECO:0000313" key="14">
    <source>
        <dbReference type="Proteomes" id="UP001295684"/>
    </source>
</evidence>